<accession>A0A1A8Z5W1</accession>
<dbReference type="Gene3D" id="3.40.50.2000">
    <property type="entry name" value="Glycogen Phosphorylase B"/>
    <property type="match status" value="1"/>
</dbReference>
<keyword evidence="1" id="KW-0808">Transferase</keyword>
<organism evidence="1 2">
    <name type="scientific">Micromonospora narathiwatensis</name>
    <dbReference type="NCBI Taxonomy" id="299146"/>
    <lineage>
        <taxon>Bacteria</taxon>
        <taxon>Bacillati</taxon>
        <taxon>Actinomycetota</taxon>
        <taxon>Actinomycetes</taxon>
        <taxon>Micromonosporales</taxon>
        <taxon>Micromonosporaceae</taxon>
        <taxon>Micromonospora</taxon>
    </lineage>
</organism>
<dbReference type="Proteomes" id="UP000198765">
    <property type="component" value="Chromosome I"/>
</dbReference>
<reference evidence="1 2" key="1">
    <citation type="submission" date="2016-06" db="EMBL/GenBank/DDBJ databases">
        <authorList>
            <person name="Kjaerup R.B."/>
            <person name="Dalgaard T.S."/>
            <person name="Juul-Madsen H.R."/>
        </authorList>
    </citation>
    <scope>NUCLEOTIDE SEQUENCE [LARGE SCALE GENOMIC DNA]</scope>
    <source>
        <strain evidence="1 2">DSM 45248</strain>
    </source>
</reference>
<protein>
    <submittedName>
        <fullName evidence="1">Glycosyltransferase involved in cell wall bisynthesis</fullName>
    </submittedName>
</protein>
<dbReference type="SUPFAM" id="SSF53756">
    <property type="entry name" value="UDP-Glycosyltransferase/glycogen phosphorylase"/>
    <property type="match status" value="1"/>
</dbReference>
<evidence type="ECO:0000313" key="2">
    <source>
        <dbReference type="Proteomes" id="UP000198765"/>
    </source>
</evidence>
<dbReference type="PATRIC" id="fig|299146.4.peg.628"/>
<keyword evidence="2" id="KW-1185">Reference proteome</keyword>
<dbReference type="EMBL" id="LT594324">
    <property type="protein sequence ID" value="SBT39203.1"/>
    <property type="molecule type" value="Genomic_DNA"/>
</dbReference>
<dbReference type="AlphaFoldDB" id="A0A1A8Z5W1"/>
<dbReference type="OrthoDB" id="6713581at2"/>
<proteinExistence type="predicted"/>
<gene>
    <name evidence="1" type="ORF">GA0070621_0616</name>
</gene>
<name>A0A1A8Z5W1_9ACTN</name>
<evidence type="ECO:0000313" key="1">
    <source>
        <dbReference type="EMBL" id="SBT39203.1"/>
    </source>
</evidence>
<dbReference type="RefSeq" id="WP_091191403.1">
    <property type="nucleotide sequence ID" value="NZ_LT594324.1"/>
</dbReference>
<dbReference type="Pfam" id="PF13692">
    <property type="entry name" value="Glyco_trans_1_4"/>
    <property type="match status" value="1"/>
</dbReference>
<sequence length="707" mass="77808">MTTVLIVASAAPKQPAVLVEALERFRDRGATVTVACFFDSAELPIDPALADVRTFAVPVEKRDARFRKALGRAQANRKLWLHARRNAWLRQRYRKADLLVALDARTVHTVWEMAQRNTRAGAHYGLVPALRALDSARTEPVGKRLERQMAAAAGIGARGAKRAAVQTVRTTLRKATGQTVMSNPAGAWFWTRAVAAPRVPDRFRSKLAVRLHDSAVRAGRPAVAARAASAAVNRISSAGTRADVLTQAAQSELALGHVPTGLHDAIRAQLALADSLVSKNPTQSAAAVSKAWSLSSNRVLHFDRLTSPMSEDPGAFLAPFRASAAARKLSGPRCRLAPAAPAPTDRPLRLLVTTLINDNFLPEILERYRAMPNVEVRFLDLHEDPVTRPLALSGSAVIEHLLAGESSYGAKIEEWLRPHLDWADTVFVDWCQATAALFTLHDPGTARIIVRLHSFEAFNFWPHLVDFSRVDDVVFVSEHLQDLSTAVLPQLAEPGGPRLWVIDNAMDLQRYPRVKSADARFNLGMVGFSSVAKDPRWAIDVLRRLRERDERYRLTLIGSNFNNRTSKPAKDYGKLLSKDLAELEPLDAVRRYGQTDDVPAALQEVGVILSTSVRESFHCGLVEGAASGAVPVVRDWPFFAGKPHGARTLFPADWVVATPEEAAERILDATATEERWRETGQVASEHALKTWDWTVTQSGFDRLLLDG</sequence>
<dbReference type="GO" id="GO:0016740">
    <property type="term" value="F:transferase activity"/>
    <property type="evidence" value="ECO:0007669"/>
    <property type="project" value="UniProtKB-KW"/>
</dbReference>